<comment type="caution">
    <text evidence="8">The sequence shown here is derived from an EMBL/GenBank/DDBJ whole genome shotgun (WGS) entry which is preliminary data.</text>
</comment>
<dbReference type="AlphaFoldDB" id="A0A9E5MMV4"/>
<feature type="transmembrane region" description="Helical" evidence="6">
    <location>
        <begin position="95"/>
        <end position="113"/>
    </location>
</feature>
<comment type="subcellular location">
    <subcellularLocation>
        <location evidence="1">Cell membrane</location>
        <topology evidence="1">Multi-pass membrane protein</topology>
    </subcellularLocation>
</comment>
<evidence type="ECO:0000256" key="1">
    <source>
        <dbReference type="ARBA" id="ARBA00004651"/>
    </source>
</evidence>
<dbReference type="GO" id="GO:0005886">
    <property type="term" value="C:plasma membrane"/>
    <property type="evidence" value="ECO:0007669"/>
    <property type="project" value="UniProtKB-SubCell"/>
</dbReference>
<dbReference type="PANTHER" id="PTHR35007:SF1">
    <property type="entry name" value="PILUS ASSEMBLY PROTEIN"/>
    <property type="match status" value="1"/>
</dbReference>
<accession>A0A9E5MMV4</accession>
<feature type="transmembrane region" description="Helical" evidence="6">
    <location>
        <begin position="301"/>
        <end position="320"/>
    </location>
</feature>
<feature type="domain" description="Type II secretion system protein GspF" evidence="7">
    <location>
        <begin position="157"/>
        <end position="281"/>
    </location>
</feature>
<evidence type="ECO:0000256" key="4">
    <source>
        <dbReference type="ARBA" id="ARBA00022989"/>
    </source>
</evidence>
<feature type="transmembrane region" description="Helical" evidence="6">
    <location>
        <begin position="119"/>
        <end position="136"/>
    </location>
</feature>
<evidence type="ECO:0000256" key="3">
    <source>
        <dbReference type="ARBA" id="ARBA00022692"/>
    </source>
</evidence>
<feature type="transmembrane region" description="Helical" evidence="6">
    <location>
        <begin position="6"/>
        <end position="28"/>
    </location>
</feature>
<dbReference type="PANTHER" id="PTHR35007">
    <property type="entry name" value="INTEGRAL MEMBRANE PROTEIN-RELATED"/>
    <property type="match status" value="1"/>
</dbReference>
<keyword evidence="4 6" id="KW-1133">Transmembrane helix</keyword>
<dbReference type="Gene3D" id="1.20.81.30">
    <property type="entry name" value="Type II secretion system (T2SS), domain F"/>
    <property type="match status" value="1"/>
</dbReference>
<keyword evidence="5 6" id="KW-0472">Membrane</keyword>
<proteinExistence type="predicted"/>
<sequence length="324" mass="36370">MSQNYLFFIGLISAAVFLLSFALTTPVFGESKKNRARLQQRLRAVREKTEQPASARLLRDDYLSRLSPWEKQLESSEWLTSLTSHLQQAGYRIPAYRFVIIAVVVGLVAGTVAALFSNVWWVPVLVFLAGMILPFIKLSRDRNLRLESFEEQLPEALDIMKRALQAGHPLVECLHLVGAEMDDPIAQEFETTFMDLNYGNSIRTALLGLLERIPSVTVMALMTSVVIQKETGGNMAEIFDKLAKVIRGRYRFQRRVKTLSAEGRISAWVLCLVPFVLFGIISITTPSYLPILLETPTGQNLLIAAGVGMVMGIFVIRKIIRIEV</sequence>
<keyword evidence="9" id="KW-1185">Reference proteome</keyword>
<gene>
    <name evidence="8" type="ORF">G8770_16480</name>
</gene>
<organism evidence="8 9">
    <name type="scientific">Pseudomaricurvus hydrocarbonicus</name>
    <dbReference type="NCBI Taxonomy" id="1470433"/>
    <lineage>
        <taxon>Bacteria</taxon>
        <taxon>Pseudomonadati</taxon>
        <taxon>Pseudomonadota</taxon>
        <taxon>Gammaproteobacteria</taxon>
        <taxon>Cellvibrionales</taxon>
        <taxon>Cellvibrionaceae</taxon>
        <taxon>Pseudomaricurvus</taxon>
    </lineage>
</organism>
<evidence type="ECO:0000256" key="2">
    <source>
        <dbReference type="ARBA" id="ARBA00022475"/>
    </source>
</evidence>
<keyword evidence="2" id="KW-1003">Cell membrane</keyword>
<reference evidence="8" key="1">
    <citation type="submission" date="2020-03" db="EMBL/GenBank/DDBJ databases">
        <authorList>
            <person name="Guo F."/>
        </authorList>
    </citation>
    <scope>NUCLEOTIDE SEQUENCE</scope>
    <source>
        <strain evidence="8">JCM 30134</strain>
    </source>
</reference>
<dbReference type="InterPro" id="IPR042094">
    <property type="entry name" value="T2SS_GspF_sf"/>
</dbReference>
<dbReference type="Proteomes" id="UP000787472">
    <property type="component" value="Unassembled WGS sequence"/>
</dbReference>
<name>A0A9E5MMV4_9GAMM</name>
<feature type="transmembrane region" description="Helical" evidence="6">
    <location>
        <begin position="265"/>
        <end position="289"/>
    </location>
</feature>
<dbReference type="Pfam" id="PF00482">
    <property type="entry name" value="T2SSF"/>
    <property type="match status" value="1"/>
</dbReference>
<dbReference type="EMBL" id="JAAONZ010000014">
    <property type="protein sequence ID" value="NHO67146.1"/>
    <property type="molecule type" value="Genomic_DNA"/>
</dbReference>
<evidence type="ECO:0000259" key="7">
    <source>
        <dbReference type="Pfam" id="PF00482"/>
    </source>
</evidence>
<evidence type="ECO:0000256" key="5">
    <source>
        <dbReference type="ARBA" id="ARBA00023136"/>
    </source>
</evidence>
<evidence type="ECO:0000313" key="9">
    <source>
        <dbReference type="Proteomes" id="UP000787472"/>
    </source>
</evidence>
<dbReference type="InterPro" id="IPR018076">
    <property type="entry name" value="T2SS_GspF_dom"/>
</dbReference>
<protein>
    <submittedName>
        <fullName evidence="8">Type II secretion system F family protein</fullName>
    </submittedName>
</protein>
<evidence type="ECO:0000256" key="6">
    <source>
        <dbReference type="SAM" id="Phobius"/>
    </source>
</evidence>
<evidence type="ECO:0000313" key="8">
    <source>
        <dbReference type="EMBL" id="NHO67146.1"/>
    </source>
</evidence>
<keyword evidence="3 6" id="KW-0812">Transmembrane</keyword>
<dbReference type="RefSeq" id="WP_167189279.1">
    <property type="nucleotide sequence ID" value="NZ_JAAONZ010000014.1"/>
</dbReference>